<evidence type="ECO:0000313" key="1">
    <source>
        <dbReference type="EMBL" id="BBF89681.1"/>
    </source>
</evidence>
<dbReference type="EMBL" id="AP018868">
    <property type="protein sequence ID" value="BBF89681.1"/>
    <property type="molecule type" value="Genomic_DNA"/>
</dbReference>
<proteinExistence type="predicted"/>
<dbReference type="AlphaFoldDB" id="A0A679BBS5"/>
<protein>
    <submittedName>
        <fullName evidence="1">Uncharacterized protein</fullName>
    </submittedName>
</protein>
<sequence>MLAPLDHWHLAAGSTAVAPPTGVTAGLHRATGASIPRWRRSQCGPFSVWQHGGHRVPENKEVVSNLRGLMGSR</sequence>
<accession>A0A679BBS5</accession>
<organism evidence="1">
    <name type="scientific">Oryza nivara</name>
    <name type="common">Indian wild rice</name>
    <name type="synonym">Oryza sativa f. spontanea</name>
    <dbReference type="NCBI Taxonomy" id="4536"/>
    <lineage>
        <taxon>Eukaryota</taxon>
        <taxon>Viridiplantae</taxon>
        <taxon>Streptophyta</taxon>
        <taxon>Embryophyta</taxon>
        <taxon>Tracheophyta</taxon>
        <taxon>Spermatophyta</taxon>
        <taxon>Magnoliopsida</taxon>
        <taxon>Liliopsida</taxon>
        <taxon>Poales</taxon>
        <taxon>Poaceae</taxon>
        <taxon>BOP clade</taxon>
        <taxon>Oryzoideae</taxon>
        <taxon>Oryzeae</taxon>
        <taxon>Oryzinae</taxon>
        <taxon>Oryza</taxon>
    </lineage>
</organism>
<gene>
    <name evidence="1" type="primary">BBa0083C03.54</name>
</gene>
<reference evidence="1" key="1">
    <citation type="submission" date="2018-08" db="EMBL/GenBank/DDBJ databases">
        <title>Oryza nivara genomic DNA, chromosome 11, BAC clone:BBa0083C03.</title>
        <authorList>
            <person name="Wu J."/>
            <person name="Kanamori H."/>
        </authorList>
    </citation>
    <scope>NUCLEOTIDE SEQUENCE</scope>
    <source>
        <strain evidence="1">W0106</strain>
    </source>
</reference>
<name>A0A679BBS5_ORYNI</name>